<reference evidence="2" key="2">
    <citation type="submission" date="2025-08" db="UniProtKB">
        <authorList>
            <consortium name="RefSeq"/>
        </authorList>
    </citation>
    <scope>IDENTIFICATION</scope>
</reference>
<dbReference type="SMART" id="SM00367">
    <property type="entry name" value="LRR_CC"/>
    <property type="match status" value="6"/>
</dbReference>
<dbReference type="SUPFAM" id="SSF52047">
    <property type="entry name" value="RNI-like"/>
    <property type="match status" value="1"/>
</dbReference>
<dbReference type="Proteomes" id="UP000694930">
    <property type="component" value="Chromosome 6"/>
</dbReference>
<name>A0ABM1VDC1_SOLPN</name>
<dbReference type="InterPro" id="IPR006553">
    <property type="entry name" value="Leu-rich_rpt_Cys-con_subtyp"/>
</dbReference>
<keyword evidence="1" id="KW-1185">Reference proteome</keyword>
<evidence type="ECO:0000313" key="1">
    <source>
        <dbReference type="Proteomes" id="UP000694930"/>
    </source>
</evidence>
<evidence type="ECO:0000313" key="2">
    <source>
        <dbReference type="RefSeq" id="XP_027773739.1"/>
    </source>
</evidence>
<dbReference type="PANTHER" id="PTHR13318:SF190">
    <property type="entry name" value="PARTNER OF PAIRED, ISOFORM B"/>
    <property type="match status" value="1"/>
</dbReference>
<dbReference type="InterPro" id="IPR032675">
    <property type="entry name" value="LRR_dom_sf"/>
</dbReference>
<accession>A0ABM1VDC1</accession>
<dbReference type="PANTHER" id="PTHR13318">
    <property type="entry name" value="PARTNER OF PAIRED, ISOFORM B-RELATED"/>
    <property type="match status" value="1"/>
</dbReference>
<reference evidence="1" key="1">
    <citation type="journal article" date="2014" name="Nat. Genet.">
        <title>The genome of the stress-tolerant wild tomato species Solanum pennellii.</title>
        <authorList>
            <person name="Bolger A."/>
            <person name="Scossa F."/>
            <person name="Bolger M.E."/>
            <person name="Lanz C."/>
            <person name="Maumus F."/>
            <person name="Tohge T."/>
            <person name="Quesneville H."/>
            <person name="Alseekh S."/>
            <person name="Sorensen I."/>
            <person name="Lichtenstein G."/>
            <person name="Fich E.A."/>
            <person name="Conte M."/>
            <person name="Keller H."/>
            <person name="Schneeberger K."/>
            <person name="Schwacke R."/>
            <person name="Ofner I."/>
            <person name="Vrebalov J."/>
            <person name="Xu Y."/>
            <person name="Osorio S."/>
            <person name="Aflitos S.A."/>
            <person name="Schijlen E."/>
            <person name="Jimenez-Gomez J.M."/>
            <person name="Ryngajllo M."/>
            <person name="Kimura S."/>
            <person name="Kumar R."/>
            <person name="Koenig D."/>
            <person name="Headland L.R."/>
            <person name="Maloof J.N."/>
            <person name="Sinha N."/>
            <person name="van Ham R.C."/>
            <person name="Lankhorst R.K."/>
            <person name="Mao L."/>
            <person name="Vogel A."/>
            <person name="Arsova B."/>
            <person name="Panstruga R."/>
            <person name="Fei Z."/>
            <person name="Rose J.K."/>
            <person name="Zamir D."/>
            <person name="Carrari F."/>
            <person name="Giovannoni J.J."/>
            <person name="Weigel D."/>
            <person name="Usadel B."/>
            <person name="Fernie A.R."/>
        </authorList>
    </citation>
    <scope>NUCLEOTIDE SEQUENCE [LARGE SCALE GENOMIC DNA]</scope>
    <source>
        <strain evidence="1">cv. LA0716</strain>
    </source>
</reference>
<proteinExistence type="predicted"/>
<gene>
    <name evidence="2" type="primary">LOC107022316</name>
</gene>
<dbReference type="RefSeq" id="XP_027773739.1">
    <property type="nucleotide sequence ID" value="XM_027917938.1"/>
</dbReference>
<protein>
    <submittedName>
        <fullName evidence="2">EIN3-binding F-box protein 1-like</fullName>
    </submittedName>
</protein>
<sequence length="472" mass="52311">MSSENGAFFAASYPSSRHSSLLLSRGKNRNVNFPPRKRICVPTTSENFEQRNHPSIDILLDECLFQVFKCLLSGKERSVCVCVYKRWLTLLSNIHKDNIIESKGIEGEGTLVRSLVCREAIDVRLAAIAVGASNNGNLKKLFIRGDTFCHGVNDGLSEITHGCHLLKNLYLFKCPKITDNSFLDIAKNCTRLNCLTIDSCSNIGNKSPKDVGQYCPNLNHVVLKNCPLIGDKGIEDLFCSTGFLLTEVELHELHISDISIKVISQYGVALTSLAVGELRRVIVRNFWVMGIGQCLHKLKALPISACSGVNDLGLHVICKACPNLKLFYVQKSVVLSNNGWVSCVKALVLLQKLRLEECHLITQAGFFSILLNCGKKLKILSLVKCFGVNDSINAVPSKAPSCNSLIRDFEPSLENCLNPYQSLVHFKGRNNDLWSVIDPISLDNIDHSNDWLVGNMDINMEANDDLVFGDDN</sequence>
<dbReference type="Gene3D" id="3.80.10.10">
    <property type="entry name" value="Ribonuclease Inhibitor"/>
    <property type="match status" value="2"/>
</dbReference>
<dbReference type="GeneID" id="107022316"/>
<organism evidence="1 2">
    <name type="scientific">Solanum pennellii</name>
    <name type="common">Tomato</name>
    <name type="synonym">Lycopersicon pennellii</name>
    <dbReference type="NCBI Taxonomy" id="28526"/>
    <lineage>
        <taxon>Eukaryota</taxon>
        <taxon>Viridiplantae</taxon>
        <taxon>Streptophyta</taxon>
        <taxon>Embryophyta</taxon>
        <taxon>Tracheophyta</taxon>
        <taxon>Spermatophyta</taxon>
        <taxon>Magnoliopsida</taxon>
        <taxon>eudicotyledons</taxon>
        <taxon>Gunneridae</taxon>
        <taxon>Pentapetalae</taxon>
        <taxon>asterids</taxon>
        <taxon>lamiids</taxon>
        <taxon>Solanales</taxon>
        <taxon>Solanaceae</taxon>
        <taxon>Solanoideae</taxon>
        <taxon>Solaneae</taxon>
        <taxon>Solanum</taxon>
        <taxon>Solanum subgen. Lycopersicon</taxon>
    </lineage>
</organism>